<gene>
    <name evidence="3" type="ORF">FBEOM_2078</name>
</gene>
<accession>A0A9P5AS51</accession>
<dbReference type="OrthoDB" id="5092680at2759"/>
<organism evidence="3 4">
    <name type="scientific">Fusarium beomiforme</name>
    <dbReference type="NCBI Taxonomy" id="44412"/>
    <lineage>
        <taxon>Eukaryota</taxon>
        <taxon>Fungi</taxon>
        <taxon>Dikarya</taxon>
        <taxon>Ascomycota</taxon>
        <taxon>Pezizomycotina</taxon>
        <taxon>Sordariomycetes</taxon>
        <taxon>Hypocreomycetidae</taxon>
        <taxon>Hypocreales</taxon>
        <taxon>Nectriaceae</taxon>
        <taxon>Fusarium</taxon>
        <taxon>Fusarium burgessii species complex</taxon>
    </lineage>
</organism>
<reference evidence="3" key="2">
    <citation type="submission" date="2020-02" db="EMBL/GenBank/DDBJ databases">
        <title>Identification and distribution of gene clusters putatively required for synthesis of sphingolipid metabolism inhibitors in phylogenetically diverse species of the filamentous fungus Fusarium.</title>
        <authorList>
            <person name="Kim H.-S."/>
            <person name="Busman M."/>
            <person name="Brown D.W."/>
            <person name="Divon H."/>
            <person name="Uhlig S."/>
            <person name="Proctor R.H."/>
        </authorList>
    </citation>
    <scope>NUCLEOTIDE SEQUENCE</scope>
    <source>
        <strain evidence="3">NRRL 25174</strain>
    </source>
</reference>
<dbReference type="Proteomes" id="UP000730481">
    <property type="component" value="Unassembled WGS sequence"/>
</dbReference>
<dbReference type="AlphaFoldDB" id="A0A9P5AS51"/>
<evidence type="ECO:0000313" key="4">
    <source>
        <dbReference type="Proteomes" id="UP000730481"/>
    </source>
</evidence>
<evidence type="ECO:0000313" key="3">
    <source>
        <dbReference type="EMBL" id="KAF4343971.1"/>
    </source>
</evidence>
<keyword evidence="1" id="KW-0175">Coiled coil</keyword>
<keyword evidence="4" id="KW-1185">Reference proteome</keyword>
<evidence type="ECO:0000256" key="1">
    <source>
        <dbReference type="SAM" id="Coils"/>
    </source>
</evidence>
<feature type="coiled-coil region" evidence="1">
    <location>
        <begin position="33"/>
        <end position="138"/>
    </location>
</feature>
<evidence type="ECO:0000256" key="2">
    <source>
        <dbReference type="SAM" id="MobiDB-lite"/>
    </source>
</evidence>
<sequence length="328" mass="38400">MVNDLELKSHKQDATLQEAENFLVLNEGTLQALGTLEAHVEHVISQKEDLERQLQQQKVEIVSLKAQALEWETKFRAQFRELLRCGSEYEDVIAELKANAAKQEEEYKDRIHDLENKNLDYEADIEALKADVKTKDEKMAQARVHLQLSEFLTKTPSESLAVSDTLFEDLESLKFETSSEEEEAVFPTKKNNVQDSKSTDRGTKGLLAMIKEKDTIIQYMTSDKLRRETMCHEHQTECNNEIFRREKVQEQLKASQVDVRQLDDLAEGLEFLFNSTYVKIPIENLPLETQWEFEKSYKDVQRLHEERRGLAYTRQQRIREEEERENSN</sequence>
<proteinExistence type="predicted"/>
<feature type="region of interest" description="Disordered" evidence="2">
    <location>
        <begin position="181"/>
        <end position="200"/>
    </location>
</feature>
<dbReference type="EMBL" id="PVQB02000071">
    <property type="protein sequence ID" value="KAF4343971.1"/>
    <property type="molecule type" value="Genomic_DNA"/>
</dbReference>
<comment type="caution">
    <text evidence="3">The sequence shown here is derived from an EMBL/GenBank/DDBJ whole genome shotgun (WGS) entry which is preliminary data.</text>
</comment>
<reference evidence="3" key="1">
    <citation type="journal article" date="2017" name="Mycologia">
        <title>Fusarium algeriense, sp. nov., a novel toxigenic crown rot pathogen of durum wheat from Algeria is nested in the Fusarium burgessii species complex.</title>
        <authorList>
            <person name="Laraba I."/>
            <person name="Keddad A."/>
            <person name="Boureghda H."/>
            <person name="Abdallah N."/>
            <person name="Vaughan M.M."/>
            <person name="Proctor R.H."/>
            <person name="Busman M."/>
            <person name="O'Donnell K."/>
        </authorList>
    </citation>
    <scope>NUCLEOTIDE SEQUENCE</scope>
    <source>
        <strain evidence="3">NRRL 25174</strain>
    </source>
</reference>
<protein>
    <submittedName>
        <fullName evidence="3">Uncharacterized protein</fullName>
    </submittedName>
</protein>
<name>A0A9P5AS51_9HYPO</name>